<dbReference type="Pfam" id="PF05065">
    <property type="entry name" value="Phage_capsid"/>
    <property type="match status" value="1"/>
</dbReference>
<keyword evidence="5" id="KW-1185">Reference proteome</keyword>
<evidence type="ECO:0000259" key="3">
    <source>
        <dbReference type="Pfam" id="PF05065"/>
    </source>
</evidence>
<protein>
    <submittedName>
        <fullName evidence="4">Phage major capsid protein, HK97 family</fullName>
    </submittedName>
</protein>
<dbReference type="RefSeq" id="WP_093143536.1">
    <property type="nucleotide sequence ID" value="NZ_FOXF01000060.1"/>
</dbReference>
<accession>A0A662ZJS0</accession>
<sequence>MTTVNELREKRATAWNAAKAFLESRRTDKGTLTAEDDATYTRMEQDITDLSREIARLERRDALDAELSRPVNTPITSKPSAAVGSSAADSAVKRGRASDEYKNGMLKALRTNFKQVSNVLQEGVDADGGYLVPEEYDDRLIGVLEEENIMRTLGNVITTSGEHKINIAATKPAAAWIEEGGALSFGDATFAQILLDAHKLHVAIKVTEELLYDAAFDLEKYIITEFGKALANAEEDAFLNGTGRGQPLGLFAETGGGTAALSAASVNADHIMQLVYALKRPYRKSASFIMHDKTVAAIRQLKDNNGMYLWQPALTSGEPDKLLGYDVYTSPFCPEGKIAFGDYNYYNIGDRGTRSFSELRELFAGNGMIGFVAKERVDGKLILPEAVQILTITGGKTVKP</sequence>
<evidence type="ECO:0000313" key="4">
    <source>
        <dbReference type="EMBL" id="SFP71067.1"/>
    </source>
</evidence>
<feature type="domain" description="Phage capsid-like C-terminal" evidence="3">
    <location>
        <begin position="128"/>
        <end position="391"/>
    </location>
</feature>
<dbReference type="Gene3D" id="3.30.2320.10">
    <property type="entry name" value="hypothetical protein PF0899 domain"/>
    <property type="match status" value="1"/>
</dbReference>
<evidence type="ECO:0000313" key="5">
    <source>
        <dbReference type="Proteomes" id="UP000243745"/>
    </source>
</evidence>
<reference evidence="4 5" key="1">
    <citation type="submission" date="2016-10" db="EMBL/GenBank/DDBJ databases">
        <authorList>
            <person name="Varghese N."/>
            <person name="Submissions S."/>
        </authorList>
    </citation>
    <scope>NUCLEOTIDE SEQUENCE [LARGE SCALE GENOMIC DNA]</scope>
    <source>
        <strain evidence="4 5">DSM 1361</strain>
    </source>
</reference>
<dbReference type="SUPFAM" id="SSF56563">
    <property type="entry name" value="Major capsid protein gp5"/>
    <property type="match status" value="1"/>
</dbReference>
<feature type="region of interest" description="Disordered" evidence="2">
    <location>
        <begin position="70"/>
        <end position="89"/>
    </location>
</feature>
<name>A0A662ZJS0_9GAMM</name>
<organism evidence="4 5">
    <name type="scientific">Ruminobacter amylophilus</name>
    <dbReference type="NCBI Taxonomy" id="867"/>
    <lineage>
        <taxon>Bacteria</taxon>
        <taxon>Pseudomonadati</taxon>
        <taxon>Pseudomonadota</taxon>
        <taxon>Gammaproteobacteria</taxon>
        <taxon>Aeromonadales</taxon>
        <taxon>Succinivibrionaceae</taxon>
        <taxon>Ruminobacter</taxon>
    </lineage>
</organism>
<evidence type="ECO:0000256" key="2">
    <source>
        <dbReference type="SAM" id="MobiDB-lite"/>
    </source>
</evidence>
<dbReference type="InterPro" id="IPR024455">
    <property type="entry name" value="Phage_capsid"/>
</dbReference>
<dbReference type="InterPro" id="IPR054612">
    <property type="entry name" value="Phage_capsid-like_C"/>
</dbReference>
<gene>
    <name evidence="4" type="ORF">SAMN02910344_02115</name>
</gene>
<dbReference type="AlphaFoldDB" id="A0A662ZJS0"/>
<dbReference type="OrthoDB" id="9786516at2"/>
<dbReference type="NCBIfam" id="TIGR01554">
    <property type="entry name" value="major_cap_HK97"/>
    <property type="match status" value="1"/>
</dbReference>
<feature type="compositionally biased region" description="Polar residues" evidence="2">
    <location>
        <begin position="70"/>
        <end position="79"/>
    </location>
</feature>
<comment type="subcellular location">
    <subcellularLocation>
        <location evidence="1">Virion</location>
    </subcellularLocation>
</comment>
<feature type="compositionally biased region" description="Low complexity" evidence="2">
    <location>
        <begin position="80"/>
        <end position="89"/>
    </location>
</feature>
<dbReference type="Proteomes" id="UP000243745">
    <property type="component" value="Unassembled WGS sequence"/>
</dbReference>
<dbReference type="EMBL" id="FOXF01000060">
    <property type="protein sequence ID" value="SFP71067.1"/>
    <property type="molecule type" value="Genomic_DNA"/>
</dbReference>
<dbReference type="Gene3D" id="3.30.2400.10">
    <property type="entry name" value="Major capsid protein gp5"/>
    <property type="match status" value="1"/>
</dbReference>
<evidence type="ECO:0000256" key="1">
    <source>
        <dbReference type="ARBA" id="ARBA00004328"/>
    </source>
</evidence>
<proteinExistence type="predicted"/>